<keyword evidence="1" id="KW-0812">Transmembrane</keyword>
<keyword evidence="3" id="KW-1185">Reference proteome</keyword>
<dbReference type="Proteomes" id="UP001153365">
    <property type="component" value="Unassembled WGS sequence"/>
</dbReference>
<comment type="caution">
    <text evidence="2">The sequence shown here is derived from an EMBL/GenBank/DDBJ whole genome shotgun (WGS) entry which is preliminary data.</text>
</comment>
<sequence>MAESIKNYILGKSLQLFLGHSKGAGGNPNEEQITFGLSLVVDKIKTKTSINVFFLLYITSLWSFLQDKPLSSSFNSTFVSQVISIVTTMCSRQEVKKHPMIKMLFKSSFRFLLIILAWMCRKLVMNRIFFLNYLMSGCKLMMDYERLDDTNFVCLYF</sequence>
<dbReference type="AlphaFoldDB" id="A0AAV0BA47"/>
<protein>
    <submittedName>
        <fullName evidence="2">Uncharacterized protein</fullName>
    </submittedName>
</protein>
<keyword evidence="1" id="KW-1133">Transmembrane helix</keyword>
<evidence type="ECO:0000313" key="2">
    <source>
        <dbReference type="EMBL" id="CAH7683019.1"/>
    </source>
</evidence>
<reference evidence="2" key="1">
    <citation type="submission" date="2022-06" db="EMBL/GenBank/DDBJ databases">
        <authorList>
            <consortium name="SYNGENTA / RWTH Aachen University"/>
        </authorList>
    </citation>
    <scope>NUCLEOTIDE SEQUENCE</scope>
</reference>
<accession>A0AAV0BA47</accession>
<evidence type="ECO:0000313" key="3">
    <source>
        <dbReference type="Proteomes" id="UP001153365"/>
    </source>
</evidence>
<feature type="transmembrane region" description="Helical" evidence="1">
    <location>
        <begin position="48"/>
        <end position="65"/>
    </location>
</feature>
<gene>
    <name evidence="2" type="ORF">PPACK8108_LOCUS16249</name>
</gene>
<dbReference type="EMBL" id="CALTRL010004397">
    <property type="protein sequence ID" value="CAH7683019.1"/>
    <property type="molecule type" value="Genomic_DNA"/>
</dbReference>
<name>A0AAV0BA47_PHAPC</name>
<proteinExistence type="predicted"/>
<organism evidence="2 3">
    <name type="scientific">Phakopsora pachyrhizi</name>
    <name type="common">Asian soybean rust disease fungus</name>
    <dbReference type="NCBI Taxonomy" id="170000"/>
    <lineage>
        <taxon>Eukaryota</taxon>
        <taxon>Fungi</taxon>
        <taxon>Dikarya</taxon>
        <taxon>Basidiomycota</taxon>
        <taxon>Pucciniomycotina</taxon>
        <taxon>Pucciniomycetes</taxon>
        <taxon>Pucciniales</taxon>
        <taxon>Phakopsoraceae</taxon>
        <taxon>Phakopsora</taxon>
    </lineage>
</organism>
<feature type="transmembrane region" description="Helical" evidence="1">
    <location>
        <begin position="111"/>
        <end position="135"/>
    </location>
</feature>
<keyword evidence="1" id="KW-0472">Membrane</keyword>
<evidence type="ECO:0000256" key="1">
    <source>
        <dbReference type="SAM" id="Phobius"/>
    </source>
</evidence>